<evidence type="ECO:0000313" key="3">
    <source>
        <dbReference type="Proteomes" id="UP000612456"/>
    </source>
</evidence>
<dbReference type="CDD" id="cd24068">
    <property type="entry name" value="ASKHA_NBD_ROK_FnNanK-like"/>
    <property type="match status" value="1"/>
</dbReference>
<dbReference type="Pfam" id="PF00480">
    <property type="entry name" value="ROK"/>
    <property type="match status" value="1"/>
</dbReference>
<comment type="caution">
    <text evidence="2">The sequence shown here is derived from an EMBL/GenBank/DDBJ whole genome shotgun (WGS) entry which is preliminary data.</text>
</comment>
<dbReference type="InterPro" id="IPR000600">
    <property type="entry name" value="ROK"/>
</dbReference>
<evidence type="ECO:0000256" key="1">
    <source>
        <dbReference type="ARBA" id="ARBA00006479"/>
    </source>
</evidence>
<comment type="similarity">
    <text evidence="1">Belongs to the ROK (NagC/XylR) family.</text>
</comment>
<dbReference type="PANTHER" id="PTHR18964">
    <property type="entry name" value="ROK (REPRESSOR, ORF, KINASE) FAMILY"/>
    <property type="match status" value="1"/>
</dbReference>
<evidence type="ECO:0000313" key="2">
    <source>
        <dbReference type="EMBL" id="GGD94337.1"/>
    </source>
</evidence>
<name>A0A916ZFI4_9BACL</name>
<protein>
    <submittedName>
        <fullName evidence="2">Glucokinase</fullName>
    </submittedName>
</protein>
<dbReference type="RefSeq" id="WP_188998256.1">
    <property type="nucleotide sequence ID" value="NZ_BMHP01000007.1"/>
</dbReference>
<dbReference type="Proteomes" id="UP000612456">
    <property type="component" value="Unassembled WGS sequence"/>
</dbReference>
<accession>A0A916ZFI4</accession>
<proteinExistence type="inferred from homology"/>
<dbReference type="PANTHER" id="PTHR18964:SF149">
    <property type="entry name" value="BIFUNCTIONAL UDP-N-ACETYLGLUCOSAMINE 2-EPIMERASE_N-ACETYLMANNOSAMINE KINASE"/>
    <property type="match status" value="1"/>
</dbReference>
<reference evidence="2" key="2">
    <citation type="submission" date="2020-09" db="EMBL/GenBank/DDBJ databases">
        <authorList>
            <person name="Sun Q."/>
            <person name="Zhou Y."/>
        </authorList>
    </citation>
    <scope>NUCLEOTIDE SEQUENCE</scope>
    <source>
        <strain evidence="2">CGMCC 1.15178</strain>
    </source>
</reference>
<organism evidence="2 3">
    <name type="scientific">Paenibacillus nasutitermitis</name>
    <dbReference type="NCBI Taxonomy" id="1652958"/>
    <lineage>
        <taxon>Bacteria</taxon>
        <taxon>Bacillati</taxon>
        <taxon>Bacillota</taxon>
        <taxon>Bacilli</taxon>
        <taxon>Bacillales</taxon>
        <taxon>Paenibacillaceae</taxon>
        <taxon>Paenibacillus</taxon>
    </lineage>
</organism>
<dbReference type="EMBL" id="BMHP01000007">
    <property type="protein sequence ID" value="GGD94337.1"/>
    <property type="molecule type" value="Genomic_DNA"/>
</dbReference>
<dbReference type="AlphaFoldDB" id="A0A916ZFI4"/>
<dbReference type="Gene3D" id="3.30.420.40">
    <property type="match status" value="2"/>
</dbReference>
<gene>
    <name evidence="2" type="primary">glkA</name>
    <name evidence="2" type="ORF">GCM10010911_61250</name>
</gene>
<dbReference type="InterPro" id="IPR043129">
    <property type="entry name" value="ATPase_NBD"/>
</dbReference>
<dbReference type="SUPFAM" id="SSF53067">
    <property type="entry name" value="Actin-like ATPase domain"/>
    <property type="match status" value="1"/>
</dbReference>
<reference evidence="2" key="1">
    <citation type="journal article" date="2014" name="Int. J. Syst. Evol. Microbiol.">
        <title>Complete genome sequence of Corynebacterium casei LMG S-19264T (=DSM 44701T), isolated from a smear-ripened cheese.</title>
        <authorList>
            <consortium name="US DOE Joint Genome Institute (JGI-PGF)"/>
            <person name="Walter F."/>
            <person name="Albersmeier A."/>
            <person name="Kalinowski J."/>
            <person name="Ruckert C."/>
        </authorList>
    </citation>
    <scope>NUCLEOTIDE SEQUENCE</scope>
    <source>
        <strain evidence="2">CGMCC 1.15178</strain>
    </source>
</reference>
<sequence>MHQAAVGIDIGGTFIKSGLIGSDGRILVQQSTPTEAAGGREALLSKIVQIVHGYENYISNTELELIGVGIGTAGYVNLEGEIGSATESLPGWQGTPVKAELQRRISLPVYVDNDVNAVALGESWTGAGRNRDQFICLALGTGVGGCFIYGGKPYRGKSGYAGAYGHQVIAMDGQPCACGLKGCWEQYASVTALKRIAREMAKGAEWSSLPENVFAEARKGNETAVSIVDQYALYISIGIAGLMHSFNPTAVIIGGAVTAQGDFLFDRIRSGVRKNTMHGFAEQLDLTIIPAQLGNMAGTVGAAKLVWLA</sequence>
<keyword evidence="3" id="KW-1185">Reference proteome</keyword>